<reference evidence="3 4" key="1">
    <citation type="submission" date="2018-02" db="EMBL/GenBank/DDBJ databases">
        <title>Genomic Encyclopedia of Archaeal and Bacterial Type Strains, Phase II (KMG-II): from individual species to whole genera.</title>
        <authorList>
            <person name="Goeker M."/>
        </authorList>
    </citation>
    <scope>NUCLEOTIDE SEQUENCE [LARGE SCALE GENOMIC DNA]</scope>
    <source>
        <strain evidence="3 4">DSM 29526</strain>
    </source>
</reference>
<dbReference type="GO" id="GO:0003677">
    <property type="term" value="F:DNA binding"/>
    <property type="evidence" value="ECO:0007669"/>
    <property type="project" value="InterPro"/>
</dbReference>
<organism evidence="3 4">
    <name type="scientific">Neolewinella xylanilytica</name>
    <dbReference type="NCBI Taxonomy" id="1514080"/>
    <lineage>
        <taxon>Bacteria</taxon>
        <taxon>Pseudomonadati</taxon>
        <taxon>Bacteroidota</taxon>
        <taxon>Saprospiria</taxon>
        <taxon>Saprospirales</taxon>
        <taxon>Lewinellaceae</taxon>
        <taxon>Neolewinella</taxon>
    </lineage>
</organism>
<dbReference type="EMBL" id="PTJC01000006">
    <property type="protein sequence ID" value="PPK86734.1"/>
    <property type="molecule type" value="Genomic_DNA"/>
</dbReference>
<evidence type="ECO:0000313" key="3">
    <source>
        <dbReference type="EMBL" id="PPK86734.1"/>
    </source>
</evidence>
<evidence type="ECO:0000259" key="2">
    <source>
        <dbReference type="PROSITE" id="PS50943"/>
    </source>
</evidence>
<comment type="similarity">
    <text evidence="1">Belongs to the short-chain fatty acyl-CoA assimilation regulator (ScfR) family.</text>
</comment>
<dbReference type="InterPro" id="IPR010982">
    <property type="entry name" value="Lambda_DNA-bd_dom_sf"/>
</dbReference>
<dbReference type="Gene3D" id="1.10.260.40">
    <property type="entry name" value="lambda repressor-like DNA-binding domains"/>
    <property type="match status" value="1"/>
</dbReference>
<dbReference type="PANTHER" id="PTHR43236">
    <property type="entry name" value="ANTITOXIN HIGA1"/>
    <property type="match status" value="1"/>
</dbReference>
<keyword evidence="4" id="KW-1185">Reference proteome</keyword>
<evidence type="ECO:0000313" key="4">
    <source>
        <dbReference type="Proteomes" id="UP000237662"/>
    </source>
</evidence>
<dbReference type="InterPro" id="IPR010359">
    <property type="entry name" value="IrrE_HExxH"/>
</dbReference>
<dbReference type="AlphaFoldDB" id="A0A2S6I6D4"/>
<dbReference type="Proteomes" id="UP000237662">
    <property type="component" value="Unassembled WGS sequence"/>
</dbReference>
<dbReference type="InterPro" id="IPR001387">
    <property type="entry name" value="Cro/C1-type_HTH"/>
</dbReference>
<dbReference type="InterPro" id="IPR052345">
    <property type="entry name" value="Rad_response_metalloprotease"/>
</dbReference>
<protein>
    <submittedName>
        <fullName evidence="3">Zn-dependent peptidase ImmA (M78 family)</fullName>
    </submittedName>
</protein>
<name>A0A2S6I6D4_9BACT</name>
<proteinExistence type="inferred from homology"/>
<dbReference type="Gene3D" id="1.10.10.2910">
    <property type="match status" value="1"/>
</dbReference>
<dbReference type="RefSeq" id="WP_170067763.1">
    <property type="nucleotide sequence ID" value="NZ_PTJC01000006.1"/>
</dbReference>
<dbReference type="SUPFAM" id="SSF47413">
    <property type="entry name" value="lambda repressor-like DNA-binding domains"/>
    <property type="match status" value="1"/>
</dbReference>
<gene>
    <name evidence="3" type="ORF">CLV84_3671</name>
</gene>
<dbReference type="PANTHER" id="PTHR43236:SF1">
    <property type="entry name" value="BLL7220 PROTEIN"/>
    <property type="match status" value="1"/>
</dbReference>
<dbReference type="Pfam" id="PF06114">
    <property type="entry name" value="Peptidase_M78"/>
    <property type="match status" value="1"/>
</dbReference>
<dbReference type="CDD" id="cd00093">
    <property type="entry name" value="HTH_XRE"/>
    <property type="match status" value="1"/>
</dbReference>
<evidence type="ECO:0000256" key="1">
    <source>
        <dbReference type="ARBA" id="ARBA00007227"/>
    </source>
</evidence>
<feature type="domain" description="HTH cro/C1-type" evidence="2">
    <location>
        <begin position="15"/>
        <end position="69"/>
    </location>
</feature>
<sequence>MNNLFKQCNFNPNMLTIAREARGFTQSQLSKVSNISQGNLSKIEQGLIEPTEEVLDRLAVQLGYPKEFFEEKISLLPVNHMFHRKRKSIGKKVLSNIDSNLAIKGLHITKLLSSLKISDDIPRLGVEDYGNPEIIARKLRLYWKIPQGPIKNLTGLLESKGAIIVDVATSDKLDGMAVPNTEDIPIIYLNQNKPIDRRRFTLSHELGHIVMHTNYIPSLDDDVEDEADRFASEFLVPSQEFKSMCVGKYITIEELGFLKKYWRVSMASLLRKLNTLNLITPQRYRSLNVEISRLGYRKHEPDFGIPEEESRLLRFLVDQYIKKLEYTEKQLADLLRLTIDEFREMYRVNNLKLQYSKKS</sequence>
<accession>A0A2S6I6D4</accession>
<dbReference type="Pfam" id="PF01381">
    <property type="entry name" value="HTH_3"/>
    <property type="match status" value="1"/>
</dbReference>
<comment type="caution">
    <text evidence="3">The sequence shown here is derived from an EMBL/GenBank/DDBJ whole genome shotgun (WGS) entry which is preliminary data.</text>
</comment>
<dbReference type="SMART" id="SM00530">
    <property type="entry name" value="HTH_XRE"/>
    <property type="match status" value="1"/>
</dbReference>
<dbReference type="PROSITE" id="PS50943">
    <property type="entry name" value="HTH_CROC1"/>
    <property type="match status" value="1"/>
</dbReference>